<gene>
    <name evidence="1" type="ORF">EK386_18125</name>
</gene>
<comment type="caution">
    <text evidence="1">The sequence shown here is derived from an EMBL/GenBank/DDBJ whole genome shotgun (WGS) entry which is preliminary data.</text>
</comment>
<dbReference type="RefSeq" id="WP_126660590.1">
    <property type="nucleotide sequence ID" value="NZ_RYYR01000038.1"/>
</dbReference>
<name>A0A432L7C2_9BACI</name>
<evidence type="ECO:0000313" key="1">
    <source>
        <dbReference type="EMBL" id="RUL47436.1"/>
    </source>
</evidence>
<sequence>MSVIDRFFENNPTCNGFKDNVSFNELFSWLEEATQVFNMIQACNNNQAALEGVVKELEEKYSNRSDLDLTDHFTRRTIGRVVKEILIDFGYIQTGEKSLSQGEYFNRFPKEVSHPQGM</sequence>
<proteinExistence type="predicted"/>
<evidence type="ECO:0000313" key="2">
    <source>
        <dbReference type="Proteomes" id="UP000287910"/>
    </source>
</evidence>
<accession>A0A432L7C2</accession>
<dbReference type="Proteomes" id="UP000287910">
    <property type="component" value="Unassembled WGS sequence"/>
</dbReference>
<dbReference type="EMBL" id="RYYR01000038">
    <property type="protein sequence ID" value="RUL47436.1"/>
    <property type="molecule type" value="Genomic_DNA"/>
</dbReference>
<reference evidence="1 2" key="1">
    <citation type="submission" date="2018-12" db="EMBL/GenBank/DDBJ databases">
        <title>Lysinibacillus antri sp. nov., isolated from a cave soil.</title>
        <authorList>
            <person name="Narsing Rao M.P."/>
            <person name="Zhang H."/>
            <person name="Dong Z.-Y."/>
            <person name="Niu X.-K."/>
            <person name="Zhang K."/>
            <person name="Fang B.-Z."/>
            <person name="Kang Y.-Q."/>
            <person name="Xiao M."/>
            <person name="Li W.-J."/>
        </authorList>
    </citation>
    <scope>NUCLEOTIDE SEQUENCE [LARGE SCALE GENOMIC DNA]</scope>
    <source>
        <strain evidence="1 2">SYSU K30002</strain>
    </source>
</reference>
<protein>
    <submittedName>
        <fullName evidence="1">Uncharacterized protein</fullName>
    </submittedName>
</protein>
<organism evidence="1 2">
    <name type="scientific">Lysinibacillus antri</name>
    <dbReference type="NCBI Taxonomy" id="2498145"/>
    <lineage>
        <taxon>Bacteria</taxon>
        <taxon>Bacillati</taxon>
        <taxon>Bacillota</taxon>
        <taxon>Bacilli</taxon>
        <taxon>Bacillales</taxon>
        <taxon>Bacillaceae</taxon>
        <taxon>Lysinibacillus</taxon>
    </lineage>
</organism>
<dbReference type="AlphaFoldDB" id="A0A432L7C2"/>
<keyword evidence="2" id="KW-1185">Reference proteome</keyword>